<dbReference type="Gene3D" id="2.40.50.140">
    <property type="entry name" value="Nucleic acid-binding proteins"/>
    <property type="match status" value="3"/>
</dbReference>
<proteinExistence type="predicted"/>
<dbReference type="EMBL" id="AWWV01013432">
    <property type="protein sequence ID" value="OMO61516.1"/>
    <property type="molecule type" value="Genomic_DNA"/>
</dbReference>
<evidence type="ECO:0000313" key="4">
    <source>
        <dbReference type="Proteomes" id="UP000188268"/>
    </source>
</evidence>
<dbReference type="Proteomes" id="UP000188268">
    <property type="component" value="Unassembled WGS sequence"/>
</dbReference>
<dbReference type="CDD" id="cd04480">
    <property type="entry name" value="RPA1_DBD_A_like"/>
    <property type="match status" value="1"/>
</dbReference>
<dbReference type="OrthoDB" id="1935380at2759"/>
<feature type="domain" description="Replication protein A 70 kDa DNA-binding subunit B/D first OB fold" evidence="2">
    <location>
        <begin position="17"/>
        <end position="116"/>
    </location>
</feature>
<dbReference type="PANTHER" id="PTHR47165:SF4">
    <property type="entry name" value="OS03G0429900 PROTEIN"/>
    <property type="match status" value="1"/>
</dbReference>
<evidence type="ECO:0000256" key="1">
    <source>
        <dbReference type="SAM" id="MobiDB-lite"/>
    </source>
</evidence>
<dbReference type="PANTHER" id="PTHR47165">
    <property type="entry name" value="OS03G0429900 PROTEIN"/>
    <property type="match status" value="1"/>
</dbReference>
<dbReference type="AlphaFoldDB" id="A0A1R3GTY3"/>
<gene>
    <name evidence="3" type="ORF">CCACVL1_23454</name>
</gene>
<feature type="region of interest" description="Disordered" evidence="1">
    <location>
        <begin position="435"/>
        <end position="492"/>
    </location>
</feature>
<dbReference type="Pfam" id="PF02721">
    <property type="entry name" value="DUF223"/>
    <property type="match status" value="1"/>
</dbReference>
<organism evidence="3 4">
    <name type="scientific">Corchorus capsularis</name>
    <name type="common">Jute</name>
    <dbReference type="NCBI Taxonomy" id="210143"/>
    <lineage>
        <taxon>Eukaryota</taxon>
        <taxon>Viridiplantae</taxon>
        <taxon>Streptophyta</taxon>
        <taxon>Embryophyta</taxon>
        <taxon>Tracheophyta</taxon>
        <taxon>Spermatophyta</taxon>
        <taxon>Magnoliopsida</taxon>
        <taxon>eudicotyledons</taxon>
        <taxon>Gunneridae</taxon>
        <taxon>Pentapetalae</taxon>
        <taxon>rosids</taxon>
        <taxon>malvids</taxon>
        <taxon>Malvales</taxon>
        <taxon>Malvaceae</taxon>
        <taxon>Grewioideae</taxon>
        <taxon>Apeibeae</taxon>
        <taxon>Corchorus</taxon>
    </lineage>
</organism>
<sequence>MTLSLSKKDPPELIHVRLSHLRPSLMAYVIARVARKLETILPAETEPINADMLLADDKGDSMKVVIPHECMHRFSDKIVEGTVDKILHFQVSDRKKKYKSVPGEFTIYFTRSTKLIEVTKGIERYPRYFFRFADMEEIKKRSERDPVLTDAIGMFVGYGDPIAVSVDSGTRTVDKVDINLRLLSDEILRVSFWANHISHLNFPELAAMPEKPIFAIGGTIVQSFSATKYLSSLSSTKIYINPDIEEAHQIRERFKDDHTPVMLLTSDQASQSLALANTKDATILELLYLDCNRAQGQKYRVEAEVTEVDTTNGWYYECCPDCPLKVYPAKGGGVSCTQHGPVTPRLVLASELSERTIHPTRLPSTAKDITGTEFVFTLGVSDQTLKRGWFKFKVYAYSEKTTRQPLPASVKGKQIIGSASDTKSLVPADAKDCPVLNEDAHTRPDSPSIPSALFHECSPPKKAKQEETPDTNKEQQQSRSDVKTEQKNVSRGAKVKQVARKLIKEWPLTSILTVRRLTPRTLPRVQPLQAQANRRNRIRVLRERNRTNHIVHNKISHNGTSRKPPNCYFLSSTVGDNGELITRKFESAMVAGLSQSIESRFHKQQHSFSSVNIGCSHYVNVPVFEAGSSTHQSIDKANFVRQDQPAAGTDSYGETRRNFRFSVLSIFL</sequence>
<dbReference type="Gramene" id="OMO61516">
    <property type="protein sequence ID" value="OMO61516"/>
    <property type="gene ID" value="CCACVL1_23454"/>
</dbReference>
<feature type="compositionally biased region" description="Basic and acidic residues" evidence="1">
    <location>
        <begin position="463"/>
        <end position="473"/>
    </location>
</feature>
<evidence type="ECO:0000259" key="2">
    <source>
        <dbReference type="Pfam" id="PF02721"/>
    </source>
</evidence>
<protein>
    <recommendedName>
        <fullName evidence="2">Replication protein A 70 kDa DNA-binding subunit B/D first OB fold domain-containing protein</fullName>
    </recommendedName>
</protein>
<dbReference type="OMA" id="WANHISH"/>
<dbReference type="InterPro" id="IPR003871">
    <property type="entry name" value="RFA1B/D_OB_1st"/>
</dbReference>
<dbReference type="SUPFAM" id="SSF50249">
    <property type="entry name" value="Nucleic acid-binding proteins"/>
    <property type="match status" value="2"/>
</dbReference>
<dbReference type="STRING" id="210143.A0A1R3GTY3"/>
<name>A0A1R3GTY3_COCAP</name>
<dbReference type="InterPro" id="IPR012340">
    <property type="entry name" value="NA-bd_OB-fold"/>
</dbReference>
<evidence type="ECO:0000313" key="3">
    <source>
        <dbReference type="EMBL" id="OMO61516.1"/>
    </source>
</evidence>
<reference evidence="3 4" key="1">
    <citation type="submission" date="2013-09" db="EMBL/GenBank/DDBJ databases">
        <title>Corchorus capsularis genome sequencing.</title>
        <authorList>
            <person name="Alam M."/>
            <person name="Haque M.S."/>
            <person name="Islam M.S."/>
            <person name="Emdad E.M."/>
            <person name="Islam M.M."/>
            <person name="Ahmed B."/>
            <person name="Halim A."/>
            <person name="Hossen Q.M.M."/>
            <person name="Hossain M.Z."/>
            <person name="Ahmed R."/>
            <person name="Khan M.M."/>
            <person name="Islam R."/>
            <person name="Rashid M.M."/>
            <person name="Khan S.A."/>
            <person name="Rahman M.S."/>
            <person name="Alam M."/>
        </authorList>
    </citation>
    <scope>NUCLEOTIDE SEQUENCE [LARGE SCALE GENOMIC DNA]</scope>
    <source>
        <strain evidence="4">cv. CVL-1</strain>
        <tissue evidence="3">Whole seedling</tissue>
    </source>
</reference>
<accession>A0A1R3GTY3</accession>
<comment type="caution">
    <text evidence="3">The sequence shown here is derived from an EMBL/GenBank/DDBJ whole genome shotgun (WGS) entry which is preliminary data.</text>
</comment>
<keyword evidence="4" id="KW-1185">Reference proteome</keyword>